<gene>
    <name evidence="3" type="ORF">UT30_C0017G0005</name>
</gene>
<dbReference type="InterPro" id="IPR029063">
    <property type="entry name" value="SAM-dependent_MTases_sf"/>
</dbReference>
<dbReference type="GO" id="GO:0016787">
    <property type="term" value="F:hydrolase activity"/>
    <property type="evidence" value="ECO:0007669"/>
    <property type="project" value="UniProtKB-ARBA"/>
</dbReference>
<feature type="transmembrane region" description="Helical" evidence="1">
    <location>
        <begin position="51"/>
        <end position="69"/>
    </location>
</feature>
<feature type="transmembrane region" description="Helical" evidence="1">
    <location>
        <begin position="21"/>
        <end position="45"/>
    </location>
</feature>
<dbReference type="Gene3D" id="3.40.50.150">
    <property type="entry name" value="Vaccinia Virus protein VP39"/>
    <property type="match status" value="1"/>
</dbReference>
<dbReference type="Proteomes" id="UP000033935">
    <property type="component" value="Unassembled WGS sequence"/>
</dbReference>
<feature type="transmembrane region" description="Helical" evidence="1">
    <location>
        <begin position="175"/>
        <end position="195"/>
    </location>
</feature>
<dbReference type="SUPFAM" id="SSF53335">
    <property type="entry name" value="S-adenosyl-L-methionine-dependent methyltransferases"/>
    <property type="match status" value="1"/>
</dbReference>
<dbReference type="CDD" id="cd02440">
    <property type="entry name" value="AdoMet_MTases"/>
    <property type="match status" value="1"/>
</dbReference>
<dbReference type="GO" id="GO:0008757">
    <property type="term" value="F:S-adenosylmethionine-dependent methyltransferase activity"/>
    <property type="evidence" value="ECO:0007669"/>
    <property type="project" value="InterPro"/>
</dbReference>
<evidence type="ECO:0000313" key="3">
    <source>
        <dbReference type="EMBL" id="KKR03866.1"/>
    </source>
</evidence>
<dbReference type="AlphaFoldDB" id="A0A0G0MTV6"/>
<dbReference type="PANTHER" id="PTHR10151">
    <property type="entry name" value="ECTONUCLEOTIDE PYROPHOSPHATASE/PHOSPHODIESTERASE"/>
    <property type="match status" value="1"/>
</dbReference>
<accession>A0A0G0MTV6</accession>
<feature type="transmembrane region" description="Helical" evidence="1">
    <location>
        <begin position="139"/>
        <end position="163"/>
    </location>
</feature>
<name>A0A0G0MTV6_9BACT</name>
<protein>
    <submittedName>
        <fullName evidence="3">Membrane-associated sulfatase family enzyme</fullName>
    </submittedName>
</protein>
<reference evidence="3 4" key="1">
    <citation type="journal article" date="2015" name="Nature">
        <title>rRNA introns, odd ribosomes, and small enigmatic genomes across a large radiation of phyla.</title>
        <authorList>
            <person name="Brown C.T."/>
            <person name="Hug L.A."/>
            <person name="Thomas B.C."/>
            <person name="Sharon I."/>
            <person name="Castelle C.J."/>
            <person name="Singh A."/>
            <person name="Wilkins M.J."/>
            <person name="Williams K.H."/>
            <person name="Banfield J.F."/>
        </authorList>
    </citation>
    <scope>NUCLEOTIDE SEQUENCE [LARGE SCALE GENOMIC DNA]</scope>
</reference>
<evidence type="ECO:0000313" key="4">
    <source>
        <dbReference type="Proteomes" id="UP000033935"/>
    </source>
</evidence>
<keyword evidence="1" id="KW-1133">Transmembrane helix</keyword>
<dbReference type="InterPro" id="IPR017850">
    <property type="entry name" value="Alkaline_phosphatase_core_sf"/>
</dbReference>
<dbReference type="PANTHER" id="PTHR10151:SF120">
    <property type="entry name" value="BIS(5'-ADENOSYL)-TRIPHOSPHATASE"/>
    <property type="match status" value="1"/>
</dbReference>
<proteinExistence type="predicted"/>
<evidence type="ECO:0000256" key="1">
    <source>
        <dbReference type="SAM" id="Phobius"/>
    </source>
</evidence>
<dbReference type="EMBL" id="LBWG01000017">
    <property type="protein sequence ID" value="KKR03866.1"/>
    <property type="molecule type" value="Genomic_DNA"/>
</dbReference>
<organism evidence="3 4">
    <name type="scientific">Candidatus Uhrbacteria bacterium GW2011_GWF2_39_13</name>
    <dbReference type="NCBI Taxonomy" id="1618995"/>
    <lineage>
        <taxon>Bacteria</taxon>
        <taxon>Candidatus Uhriibacteriota</taxon>
    </lineage>
</organism>
<evidence type="ECO:0000259" key="2">
    <source>
        <dbReference type="Pfam" id="PF08241"/>
    </source>
</evidence>
<keyword evidence="1" id="KW-0812">Transmembrane</keyword>
<feature type="domain" description="Methyltransferase type 11" evidence="2">
    <location>
        <begin position="535"/>
        <end position="627"/>
    </location>
</feature>
<dbReference type="Pfam" id="PF08241">
    <property type="entry name" value="Methyltransf_11"/>
    <property type="match status" value="1"/>
</dbReference>
<sequence length="769" mass="88313">MNFILNIIKKIYCQKLEDFCVRLLYFFNTIDTYFIVSGFLTYLFLSYNREVSPLILFPVLILAITAAFISDFYPWFVIFSLPLIVLNAIGIDMPLNDIYVLLVLNIIVFFTIQFGLMGLPDSIVARDIKVAFIKMYNSLFTIAPTTVSFVMSVFFGFFLAFSLNSANYCKDKSDYAVLASFWILILVSAFITRYLRPKNHFTKFHKPDIPEKPLFKRVLLLNIDGARKDIFDKLVLPCVRKIMTEGSYHPKGLETVYRALTNPAFASIYTGTIPEIHGVKDNNFGQSIRTEGLPDIVPTISYGSMHVQHFNKKYWETKIVSLPEHSVYKSDDIMVEWLKKDLLERNEVRLFIADFSEADFIAHAYGSTSKSYKDALERIDGRIGGIIDWMRKEKLADETAVIICSDHGISAIDHSYLIAESEKYVPFIMWGKGIKKGFEITRPGKIMDICCTISYLLGMRYPLDCRGQVFTEALENHDREMETDNFVSRFNSLSYEATAEDYAKERVEIYHGDSAWWQDCLKKHVTAPDEGLTILDIGCGRGFVADIFLSSGLKIKRFVCMDISNEILDCCKKKFGTNETFEFTDTLTNLNGKFDVIAVSSVFHHLHRPEKLATRIDELLNSNGFVIGSHEPDKTPFLKLLFRHAATLYKMIGGGISINNSAVEEFNRLLKTKYPAACPVCREEILQMVEYHSPVEQYDSYVDAESGFIPHEFFRKVFSGYDIILLENYTTFFHRPLLEKHKIIQNVLKLGFKVFSGKGNLFRYLIRKH</sequence>
<dbReference type="Gene3D" id="3.40.720.10">
    <property type="entry name" value="Alkaline Phosphatase, subunit A"/>
    <property type="match status" value="2"/>
</dbReference>
<dbReference type="InterPro" id="IPR002591">
    <property type="entry name" value="Phosphodiest/P_Trfase"/>
</dbReference>
<feature type="transmembrane region" description="Helical" evidence="1">
    <location>
        <begin position="99"/>
        <end position="119"/>
    </location>
</feature>
<dbReference type="InterPro" id="IPR013216">
    <property type="entry name" value="Methyltransf_11"/>
</dbReference>
<dbReference type="Pfam" id="PF01663">
    <property type="entry name" value="Phosphodiest"/>
    <property type="match status" value="2"/>
</dbReference>
<dbReference type="SUPFAM" id="SSF53649">
    <property type="entry name" value="Alkaline phosphatase-like"/>
    <property type="match status" value="1"/>
</dbReference>
<comment type="caution">
    <text evidence="3">The sequence shown here is derived from an EMBL/GenBank/DDBJ whole genome shotgun (WGS) entry which is preliminary data.</text>
</comment>
<keyword evidence="1" id="KW-0472">Membrane</keyword>